<protein>
    <submittedName>
        <fullName evidence="2">Uncharacterized protein</fullName>
    </submittedName>
</protein>
<comment type="caution">
    <text evidence="2">The sequence shown here is derived from an EMBL/GenBank/DDBJ whole genome shotgun (WGS) entry which is preliminary data.</text>
</comment>
<keyword evidence="1" id="KW-0472">Membrane</keyword>
<dbReference type="EMBL" id="CAKJTJ010000046">
    <property type="protein sequence ID" value="CAG9623387.1"/>
    <property type="molecule type" value="Genomic_DNA"/>
</dbReference>
<evidence type="ECO:0000313" key="3">
    <source>
        <dbReference type="Proteomes" id="UP000789833"/>
    </source>
</evidence>
<evidence type="ECO:0000313" key="2">
    <source>
        <dbReference type="EMBL" id="CAG9623387.1"/>
    </source>
</evidence>
<dbReference type="RefSeq" id="WP_230504785.1">
    <property type="nucleotide sequence ID" value="NZ_CAKJTJ010000046.1"/>
</dbReference>
<name>A0ABM8YTU3_9BACI</name>
<proteinExistence type="predicted"/>
<sequence>MDDVYSRKYDKKKISKKFQMKIQPGNHKSRMMNPIYWIALASSAAAIILILSISFLNIGPENQQESANEGEVLSVDLSDIEDMNIGAEMPRLLYANDNIAVIQGTFGVIVYNMQNSMVTNRISYEDMKSYDITMMVAAVSQDGTTIYIGNDDMSFSKDIPFTHQINIGSRVIKETTEQPSDMFIPTTIEQPGYNEEYDKYFNLQYLMSDKIVKLDNSFLYLRSIDWNIKNLQIVICQYETGESKAFDIFK</sequence>
<keyword evidence="1" id="KW-1133">Transmembrane helix</keyword>
<dbReference type="Proteomes" id="UP000789833">
    <property type="component" value="Unassembled WGS sequence"/>
</dbReference>
<keyword evidence="1" id="KW-0812">Transmembrane</keyword>
<feature type="transmembrane region" description="Helical" evidence="1">
    <location>
        <begin position="35"/>
        <end position="56"/>
    </location>
</feature>
<gene>
    <name evidence="2" type="ORF">BACCIP111883_04198</name>
</gene>
<keyword evidence="3" id="KW-1185">Reference proteome</keyword>
<reference evidence="2 3" key="1">
    <citation type="submission" date="2021-10" db="EMBL/GenBank/DDBJ databases">
        <authorList>
            <person name="Criscuolo A."/>
        </authorList>
    </citation>
    <scope>NUCLEOTIDE SEQUENCE [LARGE SCALE GENOMIC DNA]</scope>
    <source>
        <strain evidence="3">CIP 111883</strain>
    </source>
</reference>
<evidence type="ECO:0000256" key="1">
    <source>
        <dbReference type="SAM" id="Phobius"/>
    </source>
</evidence>
<accession>A0ABM8YTU3</accession>
<organism evidence="2 3">
    <name type="scientific">Sutcliffiella rhizosphaerae</name>
    <dbReference type="NCBI Taxonomy" id="2880967"/>
    <lineage>
        <taxon>Bacteria</taxon>
        <taxon>Bacillati</taxon>
        <taxon>Bacillota</taxon>
        <taxon>Bacilli</taxon>
        <taxon>Bacillales</taxon>
        <taxon>Bacillaceae</taxon>
        <taxon>Sutcliffiella</taxon>
    </lineage>
</organism>